<evidence type="ECO:0000256" key="11">
    <source>
        <dbReference type="ARBA" id="ARBA00022960"/>
    </source>
</evidence>
<dbReference type="PROSITE" id="PS00844">
    <property type="entry name" value="DALA_DALA_LIGASE_2"/>
    <property type="match status" value="1"/>
</dbReference>
<dbReference type="SUPFAM" id="SSF56059">
    <property type="entry name" value="Glutathione synthetase ATP-binding domain-like"/>
    <property type="match status" value="1"/>
</dbReference>
<evidence type="ECO:0000256" key="4">
    <source>
        <dbReference type="ARBA" id="ARBA00004496"/>
    </source>
</evidence>
<evidence type="ECO:0000256" key="16">
    <source>
        <dbReference type="PROSITE-ProRule" id="PRU00409"/>
    </source>
</evidence>
<dbReference type="Pfam" id="PF01820">
    <property type="entry name" value="Dala_Dala_lig_N"/>
    <property type="match status" value="1"/>
</dbReference>
<proteinExistence type="inferred from homology"/>
<evidence type="ECO:0000256" key="10">
    <source>
        <dbReference type="ARBA" id="ARBA00022840"/>
    </source>
</evidence>
<comment type="caution">
    <text evidence="18">The sequence shown here is derived from an EMBL/GenBank/DDBJ whole genome shotgun (WGS) entry which is preliminary data.</text>
</comment>
<evidence type="ECO:0000256" key="15">
    <source>
        <dbReference type="HAMAP-Rule" id="MF_00047"/>
    </source>
</evidence>
<keyword evidence="10 16" id="KW-0067">ATP-binding</keyword>
<name>A0ABT1XTC2_9SPHN</name>
<dbReference type="InterPro" id="IPR011127">
    <property type="entry name" value="Dala_Dala_lig_N"/>
</dbReference>
<dbReference type="SUPFAM" id="SSF52440">
    <property type="entry name" value="PreATP-grasp domain"/>
    <property type="match status" value="1"/>
</dbReference>
<comment type="cofactor">
    <cofactor evidence="2">
        <name>Mg(2+)</name>
        <dbReference type="ChEBI" id="CHEBI:18420"/>
    </cofactor>
</comment>
<dbReference type="PROSITE" id="PS50975">
    <property type="entry name" value="ATP_GRASP"/>
    <property type="match status" value="1"/>
</dbReference>
<comment type="cofactor">
    <cofactor evidence="1">
        <name>Mn(2+)</name>
        <dbReference type="ChEBI" id="CHEBI:29035"/>
    </cofactor>
</comment>
<evidence type="ECO:0000256" key="8">
    <source>
        <dbReference type="ARBA" id="ARBA00022598"/>
    </source>
</evidence>
<comment type="similarity">
    <text evidence="5 15">Belongs to the D-alanine--D-alanine ligase family.</text>
</comment>
<keyword evidence="19" id="KW-1185">Reference proteome</keyword>
<evidence type="ECO:0000256" key="9">
    <source>
        <dbReference type="ARBA" id="ARBA00022741"/>
    </source>
</evidence>
<dbReference type="GO" id="GO:0016874">
    <property type="term" value="F:ligase activity"/>
    <property type="evidence" value="ECO:0007669"/>
    <property type="project" value="UniProtKB-KW"/>
</dbReference>
<evidence type="ECO:0000256" key="3">
    <source>
        <dbReference type="ARBA" id="ARBA00003921"/>
    </source>
</evidence>
<comment type="catalytic activity">
    <reaction evidence="14 15">
        <text>2 D-alanine + ATP = D-alanyl-D-alanine + ADP + phosphate + H(+)</text>
        <dbReference type="Rhea" id="RHEA:11224"/>
        <dbReference type="ChEBI" id="CHEBI:15378"/>
        <dbReference type="ChEBI" id="CHEBI:30616"/>
        <dbReference type="ChEBI" id="CHEBI:43474"/>
        <dbReference type="ChEBI" id="CHEBI:57416"/>
        <dbReference type="ChEBI" id="CHEBI:57822"/>
        <dbReference type="ChEBI" id="CHEBI:456216"/>
        <dbReference type="EC" id="6.3.2.4"/>
    </reaction>
</comment>
<comment type="pathway">
    <text evidence="15">Cell wall biogenesis; peptidoglycan biosynthesis.</text>
</comment>
<keyword evidence="12 15" id="KW-0573">Peptidoglycan synthesis</keyword>
<dbReference type="InterPro" id="IPR011095">
    <property type="entry name" value="Dala_Dala_lig_C"/>
</dbReference>
<dbReference type="PANTHER" id="PTHR23132">
    <property type="entry name" value="D-ALANINE--D-ALANINE LIGASE"/>
    <property type="match status" value="1"/>
</dbReference>
<evidence type="ECO:0000256" key="5">
    <source>
        <dbReference type="ARBA" id="ARBA00010871"/>
    </source>
</evidence>
<dbReference type="NCBIfam" id="TIGR01205">
    <property type="entry name" value="D_ala_D_alaTIGR"/>
    <property type="match status" value="1"/>
</dbReference>
<dbReference type="NCBIfam" id="NF002378">
    <property type="entry name" value="PRK01372.1"/>
    <property type="match status" value="1"/>
</dbReference>
<reference evidence="18 19" key="1">
    <citation type="submission" date="2022-08" db="EMBL/GenBank/DDBJ databases">
        <title>Polyphasic taxonomy analysis of Qipengyuania sp.RS5-5.</title>
        <authorList>
            <person name="Xamxidin M."/>
            <person name="Wu M."/>
        </authorList>
    </citation>
    <scope>NUCLEOTIDE SEQUENCE [LARGE SCALE GENOMIC DNA]</scope>
    <source>
        <strain evidence="18 19">RS5-5</strain>
    </source>
</reference>
<dbReference type="PIRSF" id="PIRSF039102">
    <property type="entry name" value="Ddl/VanB"/>
    <property type="match status" value="1"/>
</dbReference>
<evidence type="ECO:0000256" key="14">
    <source>
        <dbReference type="ARBA" id="ARBA00047614"/>
    </source>
</evidence>
<accession>A0ABT1XTC2</accession>
<keyword evidence="13 15" id="KW-0961">Cell wall biogenesis/degradation</keyword>
<comment type="subcellular location">
    <subcellularLocation>
        <location evidence="4 15">Cytoplasm</location>
    </subcellularLocation>
</comment>
<dbReference type="InterPro" id="IPR011761">
    <property type="entry name" value="ATP-grasp"/>
</dbReference>
<keyword evidence="7 15" id="KW-0963">Cytoplasm</keyword>
<dbReference type="InterPro" id="IPR000291">
    <property type="entry name" value="D-Ala_lig_Van_CS"/>
</dbReference>
<protein>
    <recommendedName>
        <fullName evidence="6 15">D-alanine--D-alanine ligase</fullName>
        <ecNumber evidence="6 15">6.3.2.4</ecNumber>
    </recommendedName>
    <alternativeName>
        <fullName evidence="15">D-Ala-D-Ala ligase</fullName>
    </alternativeName>
    <alternativeName>
        <fullName evidence="15">D-alanylalanine synthetase</fullName>
    </alternativeName>
</protein>
<dbReference type="Pfam" id="PF07478">
    <property type="entry name" value="Dala_Dala_lig_C"/>
    <property type="match status" value="1"/>
</dbReference>
<feature type="domain" description="ATP-grasp" evidence="17">
    <location>
        <begin position="105"/>
        <end position="309"/>
    </location>
</feature>
<gene>
    <name evidence="15" type="primary">ddl</name>
    <name evidence="18" type="ORF">NSO95_13290</name>
</gene>
<dbReference type="RefSeq" id="WP_257596777.1">
    <property type="nucleotide sequence ID" value="NZ_JANKHH010000007.1"/>
</dbReference>
<dbReference type="EC" id="6.3.2.4" evidence="6 15"/>
<dbReference type="InterPro" id="IPR016185">
    <property type="entry name" value="PreATP-grasp_dom_sf"/>
</dbReference>
<sequence length="327" mass="35235">MTLDRKLHVAVLMGGWANERPVSLMSGNGVADALESRGHRVTRIDMDRQVAARIAEAAPDVVFNALHGVPGEDGTVQGMLDLMGVPYTHSGLATSVIAIDKELTKQALVPKGIPMPGGRIVRSAELYERDPLPRPYVLKPVNEGSSVGVAIVTADGNYGNPIARDATGPWQEFPELLAEPYIRGRELTTAVIDGPEGPRALAVTELVPKSGFYDFDAKYTEGMTEHVCPADLPDNITALCLEYAVRAHKALGCKGTSRTDFRWDDEQGEDGLFVLETNTQPGMTPLSLVPEQARYCGMDYGDLVEAIVAEALRTHQAKGGDNGDRQA</sequence>
<dbReference type="EMBL" id="JANKHH010000007">
    <property type="protein sequence ID" value="MCR2834919.1"/>
    <property type="molecule type" value="Genomic_DNA"/>
</dbReference>
<evidence type="ECO:0000256" key="2">
    <source>
        <dbReference type="ARBA" id="ARBA00001946"/>
    </source>
</evidence>
<evidence type="ECO:0000256" key="7">
    <source>
        <dbReference type="ARBA" id="ARBA00022490"/>
    </source>
</evidence>
<keyword evidence="8 15" id="KW-0436">Ligase</keyword>
<evidence type="ECO:0000313" key="19">
    <source>
        <dbReference type="Proteomes" id="UP001206067"/>
    </source>
</evidence>
<dbReference type="PROSITE" id="PS00843">
    <property type="entry name" value="DALA_DALA_LIGASE_1"/>
    <property type="match status" value="1"/>
</dbReference>
<dbReference type="Gene3D" id="3.40.50.20">
    <property type="match status" value="1"/>
</dbReference>
<evidence type="ECO:0000313" key="18">
    <source>
        <dbReference type="EMBL" id="MCR2834919.1"/>
    </source>
</evidence>
<dbReference type="InterPro" id="IPR005905">
    <property type="entry name" value="D_ala_D_ala"/>
</dbReference>
<dbReference type="Gene3D" id="3.30.1490.20">
    <property type="entry name" value="ATP-grasp fold, A domain"/>
    <property type="match status" value="1"/>
</dbReference>
<comment type="function">
    <text evidence="3 15">Cell wall formation.</text>
</comment>
<evidence type="ECO:0000259" key="17">
    <source>
        <dbReference type="PROSITE" id="PS50975"/>
    </source>
</evidence>
<evidence type="ECO:0000256" key="6">
    <source>
        <dbReference type="ARBA" id="ARBA00012216"/>
    </source>
</evidence>
<keyword evidence="9 16" id="KW-0547">Nucleotide-binding</keyword>
<evidence type="ECO:0000256" key="13">
    <source>
        <dbReference type="ARBA" id="ARBA00023316"/>
    </source>
</evidence>
<dbReference type="Proteomes" id="UP001206067">
    <property type="component" value="Unassembled WGS sequence"/>
</dbReference>
<dbReference type="Gene3D" id="3.30.470.20">
    <property type="entry name" value="ATP-grasp fold, B domain"/>
    <property type="match status" value="1"/>
</dbReference>
<organism evidence="18 19">
    <name type="scientific">Parerythrobacter lacustris</name>
    <dbReference type="NCBI Taxonomy" id="2969984"/>
    <lineage>
        <taxon>Bacteria</taxon>
        <taxon>Pseudomonadati</taxon>
        <taxon>Pseudomonadota</taxon>
        <taxon>Alphaproteobacteria</taxon>
        <taxon>Sphingomonadales</taxon>
        <taxon>Erythrobacteraceae</taxon>
        <taxon>Parerythrobacter</taxon>
    </lineage>
</organism>
<keyword evidence="11 15" id="KW-0133">Cell shape</keyword>
<dbReference type="HAMAP" id="MF_00047">
    <property type="entry name" value="Dala_Dala_lig"/>
    <property type="match status" value="1"/>
</dbReference>
<evidence type="ECO:0000256" key="1">
    <source>
        <dbReference type="ARBA" id="ARBA00001936"/>
    </source>
</evidence>
<dbReference type="PANTHER" id="PTHR23132:SF23">
    <property type="entry name" value="D-ALANINE--D-ALANINE LIGASE B"/>
    <property type="match status" value="1"/>
</dbReference>
<evidence type="ECO:0000256" key="12">
    <source>
        <dbReference type="ARBA" id="ARBA00022984"/>
    </source>
</evidence>
<dbReference type="InterPro" id="IPR013815">
    <property type="entry name" value="ATP_grasp_subdomain_1"/>
</dbReference>